<dbReference type="GO" id="GO:0016787">
    <property type="term" value="F:hydrolase activity"/>
    <property type="evidence" value="ECO:0007669"/>
    <property type="project" value="UniProtKB-KW"/>
</dbReference>
<keyword evidence="5" id="KW-1185">Reference proteome</keyword>
<dbReference type="Proteomes" id="UP000026249">
    <property type="component" value="Unassembled WGS sequence"/>
</dbReference>
<dbReference type="EMBL" id="JFKE01000004">
    <property type="protein sequence ID" value="KAJ55522.1"/>
    <property type="molecule type" value="Genomic_DNA"/>
</dbReference>
<dbReference type="InterPro" id="IPR051021">
    <property type="entry name" value="Mito_Ser/Thr_phosphatase"/>
</dbReference>
<evidence type="ECO:0000256" key="2">
    <source>
        <dbReference type="PIRSR" id="PIRSR613078-1"/>
    </source>
</evidence>
<organism evidence="4 5">
    <name type="scientific">Actibacterium mucosum KCTC 23349</name>
    <dbReference type="NCBI Taxonomy" id="1454373"/>
    <lineage>
        <taxon>Bacteria</taxon>
        <taxon>Pseudomonadati</taxon>
        <taxon>Pseudomonadota</taxon>
        <taxon>Alphaproteobacteria</taxon>
        <taxon>Rhodobacterales</taxon>
        <taxon>Roseobacteraceae</taxon>
        <taxon>Actibacterium</taxon>
    </lineage>
</organism>
<evidence type="ECO:0000313" key="4">
    <source>
        <dbReference type="EMBL" id="KAJ55522.1"/>
    </source>
</evidence>
<dbReference type="PANTHER" id="PTHR20935:SF0">
    <property type="entry name" value="SERINE_THREONINE-PROTEIN PHOSPHATASE PGAM5, MITOCHONDRIAL"/>
    <property type="match status" value="1"/>
</dbReference>
<protein>
    <recommendedName>
        <fullName evidence="6">Phosphoglycerate mutase</fullName>
    </recommendedName>
</protein>
<dbReference type="Pfam" id="PF00300">
    <property type="entry name" value="His_Phos_1"/>
    <property type="match status" value="1"/>
</dbReference>
<dbReference type="InterPro" id="IPR029033">
    <property type="entry name" value="His_PPase_superfam"/>
</dbReference>
<feature type="binding site" evidence="3">
    <location>
        <position position="57"/>
    </location>
    <ligand>
        <name>substrate</name>
    </ligand>
</feature>
<dbReference type="CDD" id="cd07067">
    <property type="entry name" value="HP_PGM_like"/>
    <property type="match status" value="1"/>
</dbReference>
<dbReference type="STRING" id="1454373.ACMU_12575"/>
<dbReference type="RefSeq" id="WP_035259361.1">
    <property type="nucleotide sequence ID" value="NZ_JFKE01000004.1"/>
</dbReference>
<proteinExistence type="predicted"/>
<gene>
    <name evidence="4" type="ORF">ACMU_12575</name>
</gene>
<reference evidence="4 5" key="1">
    <citation type="submission" date="2014-03" db="EMBL/GenBank/DDBJ databases">
        <title>Draft Genome Sequence of Actibacterium mucosum KCTC 23349, a Marine Alphaproteobacterium with Complex Ionic Requirements Isolated from Mediterranean Seawater at Malvarrosa Beach, Valencia, Spain.</title>
        <authorList>
            <person name="Arahal D.R."/>
            <person name="Shao Z."/>
            <person name="Lai Q."/>
            <person name="Pujalte M.J."/>
        </authorList>
    </citation>
    <scope>NUCLEOTIDE SEQUENCE [LARGE SCALE GENOMIC DNA]</scope>
    <source>
        <strain evidence="4 5">KCTC 23349</strain>
    </source>
</reference>
<dbReference type="AlphaFoldDB" id="A0A037ZJ00"/>
<feature type="binding site" evidence="3">
    <location>
        <begin position="81"/>
        <end position="84"/>
    </location>
    <ligand>
        <name>substrate</name>
    </ligand>
</feature>
<feature type="active site" description="Tele-phosphohistidine intermediate" evidence="2">
    <location>
        <position position="9"/>
    </location>
</feature>
<keyword evidence="1" id="KW-0378">Hydrolase</keyword>
<comment type="caution">
    <text evidence="4">The sequence shown here is derived from an EMBL/GenBank/DDBJ whole genome shotgun (WGS) entry which is preliminary data.</text>
</comment>
<dbReference type="SUPFAM" id="SSF53254">
    <property type="entry name" value="Phosphoglycerate mutase-like"/>
    <property type="match status" value="1"/>
</dbReference>
<dbReference type="InterPro" id="IPR013078">
    <property type="entry name" value="His_Pase_superF_clade-1"/>
</dbReference>
<dbReference type="SMART" id="SM00855">
    <property type="entry name" value="PGAM"/>
    <property type="match status" value="1"/>
</dbReference>
<evidence type="ECO:0000313" key="5">
    <source>
        <dbReference type="Proteomes" id="UP000026249"/>
    </source>
</evidence>
<accession>A0A037ZJ00</accession>
<dbReference type="OrthoDB" id="280692at2"/>
<evidence type="ECO:0008006" key="6">
    <source>
        <dbReference type="Google" id="ProtNLM"/>
    </source>
</evidence>
<evidence type="ECO:0000256" key="1">
    <source>
        <dbReference type="ARBA" id="ARBA00022801"/>
    </source>
</evidence>
<dbReference type="Gene3D" id="3.40.50.1240">
    <property type="entry name" value="Phosphoglycerate mutase-like"/>
    <property type="match status" value="1"/>
</dbReference>
<feature type="active site" description="Proton donor/acceptor" evidence="2">
    <location>
        <position position="81"/>
    </location>
</feature>
<sequence>MVEITLVRHGQAQTGATDEHSYDKLSDLGHQQAQWLGDYFAETGRSFDHVISGTLNRQRDTAGVIAGALSLETRQDARLNELDYFGLSQSLKETHALDIPTDRASFVAHVPQVLSAWQAGDIHDHLEGFDAFQGRIEAMISEAEALGGRVMMVTSGGVIGMTMRLLLQLEVNAYANVLLNIMNTSVHRFVKTGDSLALAMFNGVPHLEAKDRVGARTYI</sequence>
<name>A0A037ZJ00_9RHOB</name>
<dbReference type="PANTHER" id="PTHR20935">
    <property type="entry name" value="PHOSPHOGLYCERATE MUTASE-RELATED"/>
    <property type="match status" value="1"/>
</dbReference>
<evidence type="ECO:0000256" key="3">
    <source>
        <dbReference type="PIRSR" id="PIRSR613078-2"/>
    </source>
</evidence>